<name>A0A843WR05_COLES</name>
<keyword evidence="3" id="KW-1185">Reference proteome</keyword>
<evidence type="ECO:0000313" key="2">
    <source>
        <dbReference type="EMBL" id="MQM10116.1"/>
    </source>
</evidence>
<sequence length="230" mass="24259">MYLGSKTQVLQVPRTSSNTTAPKPLAGARVETTTAAALPATTGRPAATEHQAARTAEAEHQLARARMQPTRLVWRPDAPSALEPVCVYVEACPATQTTFKLTENNPAASSTPSSDTTVTAPMPGPPAPTKYPTIGTAAHRPEDPEGLTDQSNKICNGGPLGAYPEGEVNKVRGTLLTEDAVYYGPISSARRGGCCCEVSPAKEGISFTKKPSRDYQSSTGSNSRIDLYVQ</sequence>
<feature type="compositionally biased region" description="Polar residues" evidence="1">
    <location>
        <begin position="1"/>
        <end position="21"/>
    </location>
</feature>
<comment type="caution">
    <text evidence="2">The sequence shown here is derived from an EMBL/GenBank/DDBJ whole genome shotgun (WGS) entry which is preliminary data.</text>
</comment>
<proteinExistence type="predicted"/>
<dbReference type="AlphaFoldDB" id="A0A843WR05"/>
<feature type="region of interest" description="Disordered" evidence="1">
    <location>
        <begin position="208"/>
        <end position="230"/>
    </location>
</feature>
<gene>
    <name evidence="2" type="ORF">Taro_043005</name>
</gene>
<protein>
    <submittedName>
        <fullName evidence="2">Uncharacterized protein</fullName>
    </submittedName>
</protein>
<dbReference type="Proteomes" id="UP000652761">
    <property type="component" value="Unassembled WGS sequence"/>
</dbReference>
<feature type="region of interest" description="Disordered" evidence="1">
    <location>
        <begin position="1"/>
        <end position="25"/>
    </location>
</feature>
<evidence type="ECO:0000256" key="1">
    <source>
        <dbReference type="SAM" id="MobiDB-lite"/>
    </source>
</evidence>
<organism evidence="2 3">
    <name type="scientific">Colocasia esculenta</name>
    <name type="common">Wild taro</name>
    <name type="synonym">Arum esculentum</name>
    <dbReference type="NCBI Taxonomy" id="4460"/>
    <lineage>
        <taxon>Eukaryota</taxon>
        <taxon>Viridiplantae</taxon>
        <taxon>Streptophyta</taxon>
        <taxon>Embryophyta</taxon>
        <taxon>Tracheophyta</taxon>
        <taxon>Spermatophyta</taxon>
        <taxon>Magnoliopsida</taxon>
        <taxon>Liliopsida</taxon>
        <taxon>Araceae</taxon>
        <taxon>Aroideae</taxon>
        <taxon>Colocasieae</taxon>
        <taxon>Colocasia</taxon>
    </lineage>
</organism>
<dbReference type="EMBL" id="NMUH01004580">
    <property type="protein sequence ID" value="MQM10116.1"/>
    <property type="molecule type" value="Genomic_DNA"/>
</dbReference>
<evidence type="ECO:0000313" key="3">
    <source>
        <dbReference type="Proteomes" id="UP000652761"/>
    </source>
</evidence>
<feature type="compositionally biased region" description="Polar residues" evidence="1">
    <location>
        <begin position="214"/>
        <end position="224"/>
    </location>
</feature>
<reference evidence="2" key="1">
    <citation type="submission" date="2017-07" db="EMBL/GenBank/DDBJ databases">
        <title>Taro Niue Genome Assembly and Annotation.</title>
        <authorList>
            <person name="Atibalentja N."/>
            <person name="Keating K."/>
            <person name="Fields C.J."/>
        </authorList>
    </citation>
    <scope>NUCLEOTIDE SEQUENCE</scope>
    <source>
        <strain evidence="2">Niue_2</strain>
        <tissue evidence="2">Leaf</tissue>
    </source>
</reference>
<accession>A0A843WR05</accession>